<evidence type="ECO:0000256" key="1">
    <source>
        <dbReference type="SAM" id="Phobius"/>
    </source>
</evidence>
<accession>A0A397WCR1</accession>
<evidence type="ECO:0000313" key="2">
    <source>
        <dbReference type="EMBL" id="RIB30823.1"/>
    </source>
</evidence>
<keyword evidence="1" id="KW-1133">Transmembrane helix</keyword>
<sequence>MRVWDVFPSYYLVYYYFSPWPLQYTIQYYLPIPPDHIIPSLYVLYSSFLSFFSPLPSAFVL</sequence>
<keyword evidence="1" id="KW-0472">Membrane</keyword>
<reference evidence="2 3" key="1">
    <citation type="submission" date="2018-06" db="EMBL/GenBank/DDBJ databases">
        <title>Comparative genomics reveals the genomic features of Rhizophagus irregularis, R. cerebriforme, R. diaphanum and Gigaspora rosea, and their symbiotic lifestyle signature.</title>
        <authorList>
            <person name="Morin E."/>
            <person name="San Clemente H."/>
            <person name="Chen E.C.H."/>
            <person name="De La Providencia I."/>
            <person name="Hainaut M."/>
            <person name="Kuo A."/>
            <person name="Kohler A."/>
            <person name="Murat C."/>
            <person name="Tang N."/>
            <person name="Roy S."/>
            <person name="Loubradou J."/>
            <person name="Henrissat B."/>
            <person name="Grigoriev I.V."/>
            <person name="Corradi N."/>
            <person name="Roux C."/>
            <person name="Martin F.M."/>
        </authorList>
    </citation>
    <scope>NUCLEOTIDE SEQUENCE [LARGE SCALE GENOMIC DNA]</scope>
    <source>
        <strain evidence="2 3">DAOM 194757</strain>
    </source>
</reference>
<proteinExistence type="predicted"/>
<comment type="caution">
    <text evidence="2">The sequence shown here is derived from an EMBL/GenBank/DDBJ whole genome shotgun (WGS) entry which is preliminary data.</text>
</comment>
<dbReference type="EMBL" id="QKWP01000004">
    <property type="protein sequence ID" value="RIB30823.1"/>
    <property type="molecule type" value="Genomic_DNA"/>
</dbReference>
<keyword evidence="3" id="KW-1185">Reference proteome</keyword>
<feature type="transmembrane region" description="Helical" evidence="1">
    <location>
        <begin position="42"/>
        <end position="60"/>
    </location>
</feature>
<name>A0A397WCR1_9GLOM</name>
<gene>
    <name evidence="2" type="ORF">C2G38_2052628</name>
</gene>
<dbReference type="AlphaFoldDB" id="A0A397WCR1"/>
<dbReference type="Proteomes" id="UP000266673">
    <property type="component" value="Unassembled WGS sequence"/>
</dbReference>
<organism evidence="2 3">
    <name type="scientific">Gigaspora rosea</name>
    <dbReference type="NCBI Taxonomy" id="44941"/>
    <lineage>
        <taxon>Eukaryota</taxon>
        <taxon>Fungi</taxon>
        <taxon>Fungi incertae sedis</taxon>
        <taxon>Mucoromycota</taxon>
        <taxon>Glomeromycotina</taxon>
        <taxon>Glomeromycetes</taxon>
        <taxon>Diversisporales</taxon>
        <taxon>Gigasporaceae</taxon>
        <taxon>Gigaspora</taxon>
    </lineage>
</organism>
<evidence type="ECO:0000313" key="3">
    <source>
        <dbReference type="Proteomes" id="UP000266673"/>
    </source>
</evidence>
<feature type="non-terminal residue" evidence="2">
    <location>
        <position position="61"/>
    </location>
</feature>
<feature type="transmembrane region" description="Helical" evidence="1">
    <location>
        <begin position="12"/>
        <end position="30"/>
    </location>
</feature>
<protein>
    <submittedName>
        <fullName evidence="2">Uncharacterized protein</fullName>
    </submittedName>
</protein>
<keyword evidence="1" id="KW-0812">Transmembrane</keyword>